<dbReference type="eggNOG" id="COG4625">
    <property type="taxonomic scope" value="Bacteria"/>
</dbReference>
<gene>
    <name evidence="3" type="primary">sca13</name>
    <name evidence="3" type="ordered locus">RF_1290</name>
</gene>
<feature type="compositionally biased region" description="Polar residues" evidence="1">
    <location>
        <begin position="1737"/>
        <end position="1755"/>
    </location>
</feature>
<dbReference type="Gene3D" id="2.40.128.130">
    <property type="entry name" value="Autotransporter beta-domain"/>
    <property type="match status" value="1"/>
</dbReference>
<dbReference type="InterPro" id="IPR036709">
    <property type="entry name" value="Autotransporte_beta_dom_sf"/>
</dbReference>
<feature type="compositionally biased region" description="Gly residues" evidence="1">
    <location>
        <begin position="1558"/>
        <end position="1573"/>
    </location>
</feature>
<dbReference type="Pfam" id="PF03797">
    <property type="entry name" value="Autotransporter"/>
    <property type="match status" value="1"/>
</dbReference>
<feature type="region of interest" description="Disordered" evidence="1">
    <location>
        <begin position="1554"/>
        <end position="1912"/>
    </location>
</feature>
<evidence type="ECO:0000259" key="2">
    <source>
        <dbReference type="PROSITE" id="PS51208"/>
    </source>
</evidence>
<feature type="compositionally biased region" description="Gly residues" evidence="1">
    <location>
        <begin position="1697"/>
        <end position="1717"/>
    </location>
</feature>
<keyword evidence="4" id="KW-1185">Reference proteome</keyword>
<organism evidence="3 4">
    <name type="scientific">Rickettsia felis (strain ATCC VR-1525 / URRWXCal2)</name>
    <name type="common">Rickettsia azadi</name>
    <dbReference type="NCBI Taxonomy" id="315456"/>
    <lineage>
        <taxon>Bacteria</taxon>
        <taxon>Pseudomonadati</taxon>
        <taxon>Pseudomonadota</taxon>
        <taxon>Alphaproteobacteria</taxon>
        <taxon>Rickettsiales</taxon>
        <taxon>Rickettsiaceae</taxon>
        <taxon>Rickettsieae</taxon>
        <taxon>Rickettsia</taxon>
        <taxon>spotted fever group</taxon>
    </lineage>
</organism>
<feature type="compositionally biased region" description="Basic and acidic residues" evidence="1">
    <location>
        <begin position="1875"/>
        <end position="1886"/>
    </location>
</feature>
<dbReference type="SUPFAM" id="SSF103515">
    <property type="entry name" value="Autotransporter"/>
    <property type="match status" value="1"/>
</dbReference>
<dbReference type="STRING" id="315456.RF_1290"/>
<evidence type="ECO:0000313" key="4">
    <source>
        <dbReference type="Proteomes" id="UP000008548"/>
    </source>
</evidence>
<accession>Q4UJZ8</accession>
<proteinExistence type="predicted"/>
<dbReference type="Proteomes" id="UP000008548">
    <property type="component" value="Chromosome"/>
</dbReference>
<dbReference type="EMBL" id="CP000053">
    <property type="protein sequence ID" value="AAY62141.1"/>
    <property type="molecule type" value="Genomic_DNA"/>
</dbReference>
<evidence type="ECO:0000313" key="3">
    <source>
        <dbReference type="EMBL" id="AAY62141.1"/>
    </source>
</evidence>
<protein>
    <submittedName>
        <fullName evidence="3">Cell surface antigen-like protein Sca13</fullName>
    </submittedName>
</protein>
<feature type="compositionally biased region" description="Low complexity" evidence="1">
    <location>
        <begin position="1796"/>
        <end position="1824"/>
    </location>
</feature>
<dbReference type="SMART" id="SM00869">
    <property type="entry name" value="Autotransporter"/>
    <property type="match status" value="1"/>
</dbReference>
<dbReference type="PROSITE" id="PS51208">
    <property type="entry name" value="AUTOTRANSPORTER"/>
    <property type="match status" value="1"/>
</dbReference>
<dbReference type="InterPro" id="IPR005546">
    <property type="entry name" value="Autotransporte_beta"/>
</dbReference>
<evidence type="ECO:0000256" key="1">
    <source>
        <dbReference type="SAM" id="MobiDB-lite"/>
    </source>
</evidence>
<feature type="compositionally biased region" description="Gly residues" evidence="1">
    <location>
        <begin position="1597"/>
        <end position="1684"/>
    </location>
</feature>
<sequence length="2199" mass="218510">MKFNNAGSILNITSNGNVTATMNGDLDPGAAASGIIQLSSTGGLLTITGGNNLGINGGNTLNSMILAGNGDITITPAINIATPLSTGIAGNLTLTTVNGPVNFTNTTTLAVTNITGKTDFVNNAGIIKLNNNGTVNVLGAATLGPVTGITALNLNGAGVVTINGASSATNLTINNAGVVAKAAGGFTGNAAVGAGQLTTNTIGNVTIGTGTYTGDISGTVTFSGTGILNTTQVGGKADFVNNAGTINLASNGQLGAVTSTGGVSGTVNVLGAGTLGPVTGITALNLNGAGAVTINGASSATNLTINNAGVVATAAGGFTGNAAVGAGQLTTDTTGNVTVGTGTYTGDITGTATFTDAGVITTDQIGGQTDFAGKAGTVNVNDSGNLGVVTSSNAVNGNLVFLGGGNVNGAISNINTISIKGVAGNIVNFTQNVSAASLTFTNGATANLSGSLGTANNAVAVDFGAGGGVLEFSGTNSAGYLLNSPITNGNTGTLNVYTTGTTLTATDSSIGTVQTINIGQGNAAAAFTVDVSNKALTLESAINLNNTNSIFGLTTSKNQQVTFTNNVDGFVNVGNAGGIVNLSSTSNAPPNKNVLTLQGNVGNETLGTKANPLAVINVSGNVGVVGTNAKLGTNGLDVSNTAVLNIAAGGVFVDASLTSASINAINIGDAKAGPAVYALDAINVDFDLDAPGVAFKNDSSVLKLMTTSTDVNTPSTIYLTGNIDPGAANFGIVELNAENANTTLVINGVKNKGVNPILSLGTANHPLQQIKFSGLGTIEVTAINTKSIDVSVPQLAIGVVNADAFFSGATKLGVVQISGNMDFQNNAGTAIFASDTKNNIPALITGNITSTGGQPNGTVVFMDNGTIGTVGGNNTITNLAMLQAGADNSTVTINSGGNMSITEVQGTGTGNILFTQPTTLTGTITGNGVNLMFTGPSSVSGDIGSSTSKVGDITVSTDLLNCAGGVNAAYVILINGGDIKFNGAINILDISEGSSFFPFALAINPEDSLVIFDDSNAITYSGSIGTKGMVDVVQIDGGDVTIQGTVKTGSVSFTTTQSATLTLANTSVVGGATTTGNKIHTLAITGDLTTGTSPFGSDSNHLKTIQLNSDGKFTIDSQDVYSSVTTKTNNEGTAIFNADNGFTDDLGGENLNLKLVQFSSNKGTVKGDTYAKDITIDAGKSAVFTGYNSRSLDIAAATVGGVKVPRATTKFNYKTKIVSENFKGSSSDSSAEYTNAALVQAPINGGSHKFDDDVWLQKAVTGANVITFAPKKTAFIASNLGANTIVADQATMMFTGDNTKVNVGGNISGSNITFDLGNNQVTYTGSATPTGELIINVFYDTINAGQTGNANSGNIVLASGSTFDLSNVSSIKVFLTAQNNPSAIGEGSAYPVISAAGGSIIVGNAANLPFNVTANEGGFVRWQITGNSFVLLPIEPTGDVTVDNIIGKIIKAPPGSDAAKVANVLVNTPIDQRAAVIKHLLPLIERPSNEIHRVTTPLTPMGPLVGPSVGGGFNPIQPPPTSGSVVNNIYVPPTTPGGYDVTPSNPAGYNTPTTPVTGTGGFGPNGPGTGGNAPSGSVTGGVFTPNGPSVVAPSGPATGGSVGGFGPNGPGTGGTTGGNIGTGGGSPSVGTGGFGPNGPGTGGTTGGNIGTGGGSPSVGTGGASGSNVGTGGTSYNGPASGGSPAGYVPSTSATSGGSVGTGGTSYNGPASTGGVGNSGTTPSGTGSNVGTGSNSPAGGNSVYSPSTGSTRNNVGGYTPSVGQGGTSSNGSVTGGSVGTGGTSYGGAGSNGGVTNGGSSPYGNSGNPTTTSISPANNSNNIGGSSESGMPAIGSSRDNSSGTGSGGNSGSGISRSNANDGFNAAHDNTSTGTQEVGKRLKTLKDAAEDGANPAAEDATSRKRGAAAVGGGDCELDEGNANNSVYGVWVSPYYGKAVQKAFNGLSGYKAKSTGGSIGVDTVINDNIVLGAAYTRVDTKLRYQNAKSGNTTKVGTNMGSIYGLYYFVNNWFVEGVTTYSRSDIKTNELRNIIGGYETAHGKYHSTSYSGQVVGGYNYLWKETSFAPMAGLRFTKIKDSGYQEYGTSFQNLTIQKRQYNKVEGILGGEIKTTFYKDEFIIRPQVHAFINYDFKGKTPAIIADLNGLNEPLPVPTPKPTKMLYDLGAGVVVKKGRTEYGVHYGLNLAKKYHAQSGTLRLKVNF</sequence>
<feature type="compositionally biased region" description="Gly residues" evidence="1">
    <location>
        <begin position="1762"/>
        <end position="1795"/>
    </location>
</feature>
<reference evidence="3 4" key="1">
    <citation type="journal article" date="2005" name="PLoS Biol.">
        <title>The genome sequence of Rickettsia felis identifies the first putative conjugative plasmid in an obligate intracellular parasite.</title>
        <authorList>
            <person name="Ogata H."/>
            <person name="Renesto P."/>
            <person name="Audic S."/>
            <person name="Robert C."/>
            <person name="Blanc G."/>
            <person name="Fournier P.E."/>
            <person name="Parinello H."/>
            <person name="Claverie J.M."/>
            <person name="Raoult D."/>
        </authorList>
    </citation>
    <scope>NUCLEOTIDE SEQUENCE [LARGE SCALE GENOMIC DNA]</scope>
    <source>
        <strain evidence="4">ATCC VR-1525 / URRWXCal2</strain>
    </source>
</reference>
<dbReference type="KEGG" id="rfe:RF_1290"/>
<name>Q4UJZ8_RICFE</name>
<feature type="domain" description="Autotransporter" evidence="2">
    <location>
        <begin position="1919"/>
        <end position="2199"/>
    </location>
</feature>
<dbReference type="HOGENOM" id="CLU_234251_0_0_5"/>
<feature type="compositionally biased region" description="Low complexity" evidence="1">
    <location>
        <begin position="1718"/>
        <end position="1736"/>
    </location>
</feature>